<evidence type="ECO:0000256" key="1">
    <source>
        <dbReference type="SAM" id="MobiDB-lite"/>
    </source>
</evidence>
<protein>
    <submittedName>
        <fullName evidence="2">Uncharacterized protein</fullName>
    </submittedName>
</protein>
<feature type="region of interest" description="Disordered" evidence="1">
    <location>
        <begin position="1"/>
        <end position="24"/>
    </location>
</feature>
<name>A0A8H4N512_9PEZI</name>
<dbReference type="Proteomes" id="UP000572817">
    <property type="component" value="Unassembled WGS sequence"/>
</dbReference>
<comment type="caution">
    <text evidence="2">The sequence shown here is derived from an EMBL/GenBank/DDBJ whole genome shotgun (WGS) entry which is preliminary data.</text>
</comment>
<evidence type="ECO:0000313" key="2">
    <source>
        <dbReference type="EMBL" id="KAF4306191.1"/>
    </source>
</evidence>
<gene>
    <name evidence="2" type="ORF">GTA08_BOTSDO05867</name>
</gene>
<proteinExistence type="predicted"/>
<dbReference type="OrthoDB" id="3650604at2759"/>
<dbReference type="AlphaFoldDB" id="A0A8H4N512"/>
<sequence length="338" mass="37173">MADSNLTATAPTTNTAPTSLFGGGPAPAALAFTTTASAIKSKTDDKPTWIASPDGQGDVLFTFPNHRDSQLYAKSTLLVKNRRPGRRLARLPRHVLFALRRGAGPRTAQHRQPKDDPAAVRLAGRDGRDMQGAAQEPGAGGLGFLDWLERTAVVIDKYDLVAPMRGTCEAELKKIVRKACEVSYLIPDGEKLLGLAYALDAPRAFFHICRAMILSGTSVDFSDMLDTQMGNIRRAAMEKLHKLTVDAVLAWVADVNGIISKDCDRQQHCGIGLACCLGRNTASIWYPQDWDGGVTEAYEYWINITRLASIKRFRRWIRDVDVCTTCRSEPWLVKELGN</sequence>
<keyword evidence="3" id="KW-1185">Reference proteome</keyword>
<organism evidence="2 3">
    <name type="scientific">Botryosphaeria dothidea</name>
    <dbReference type="NCBI Taxonomy" id="55169"/>
    <lineage>
        <taxon>Eukaryota</taxon>
        <taxon>Fungi</taxon>
        <taxon>Dikarya</taxon>
        <taxon>Ascomycota</taxon>
        <taxon>Pezizomycotina</taxon>
        <taxon>Dothideomycetes</taxon>
        <taxon>Dothideomycetes incertae sedis</taxon>
        <taxon>Botryosphaeriales</taxon>
        <taxon>Botryosphaeriaceae</taxon>
        <taxon>Botryosphaeria</taxon>
    </lineage>
</organism>
<evidence type="ECO:0000313" key="3">
    <source>
        <dbReference type="Proteomes" id="UP000572817"/>
    </source>
</evidence>
<dbReference type="EMBL" id="WWBZ02000033">
    <property type="protein sequence ID" value="KAF4306191.1"/>
    <property type="molecule type" value="Genomic_DNA"/>
</dbReference>
<reference evidence="2" key="1">
    <citation type="submission" date="2020-04" db="EMBL/GenBank/DDBJ databases">
        <title>Genome Assembly and Annotation of Botryosphaeria dothidea sdau 11-99, a Latent Pathogen of Apple Fruit Ring Rot in China.</title>
        <authorList>
            <person name="Yu C."/>
            <person name="Diao Y."/>
            <person name="Lu Q."/>
            <person name="Zhao J."/>
            <person name="Cui S."/>
            <person name="Peng C."/>
            <person name="He B."/>
            <person name="Liu H."/>
        </authorList>
    </citation>
    <scope>NUCLEOTIDE SEQUENCE [LARGE SCALE GENOMIC DNA]</scope>
    <source>
        <strain evidence="2">Sdau11-99</strain>
    </source>
</reference>
<accession>A0A8H4N512</accession>